<reference evidence="2 3" key="1">
    <citation type="journal article" date="2017" name="Int. J. Syst. Evol. Microbiol.">
        <title>Pseudokineococcus basanitobsidens sp. nov., isolated from volcanic rock.</title>
        <authorList>
            <person name="Lee D.W."/>
            <person name="Park M.Y."/>
            <person name="Kim J.J."/>
            <person name="Kim B.S."/>
        </authorList>
    </citation>
    <scope>NUCLEOTIDE SEQUENCE [LARGE SCALE GENOMIC DNA]</scope>
    <source>
        <strain evidence="2 3">DSM 103726</strain>
    </source>
</reference>
<dbReference type="RefSeq" id="WP_339576381.1">
    <property type="nucleotide sequence ID" value="NZ_JBBIAA010000051.1"/>
</dbReference>
<protein>
    <submittedName>
        <fullName evidence="2">Uncharacterized protein</fullName>
    </submittedName>
</protein>
<dbReference type="Proteomes" id="UP001387100">
    <property type="component" value="Unassembled WGS sequence"/>
</dbReference>
<keyword evidence="1" id="KW-0472">Membrane</keyword>
<keyword evidence="1" id="KW-0812">Transmembrane</keyword>
<sequence length="255" mass="26875">MNADHRPAPRRLGDAADRGWREDLARAGTVPAPGPGVLEDAMSRLRRAAAAEAPGAHEELMVGRAAAARARSRRRRTALVATAATAAVLAAVLVVTAPWAVTTQRPDVVATGQGPVPVEQDGAASCAFAYSPQVLAEQVTFAFDGTITRIDTGSLFQSNRVTFEVTTWFRGPDTGAPASITLPMSPAEPRAGADGITREDSRMLDTPSYTVGTRMLVAGAARFGGGPLEDPVVWGCDFTRYYDQPTAQQWATALG</sequence>
<evidence type="ECO:0000256" key="1">
    <source>
        <dbReference type="SAM" id="Phobius"/>
    </source>
</evidence>
<gene>
    <name evidence="2" type="ORF">WDZ17_17070</name>
</gene>
<proteinExistence type="predicted"/>
<comment type="caution">
    <text evidence="2">The sequence shown here is derived from an EMBL/GenBank/DDBJ whole genome shotgun (WGS) entry which is preliminary data.</text>
</comment>
<name>A0ABU8RPP0_9ACTN</name>
<evidence type="ECO:0000313" key="2">
    <source>
        <dbReference type="EMBL" id="MEJ5947008.1"/>
    </source>
</evidence>
<feature type="transmembrane region" description="Helical" evidence="1">
    <location>
        <begin position="78"/>
        <end position="101"/>
    </location>
</feature>
<keyword evidence="1" id="KW-1133">Transmembrane helix</keyword>
<keyword evidence="3" id="KW-1185">Reference proteome</keyword>
<dbReference type="EMBL" id="JBBIAA010000051">
    <property type="protein sequence ID" value="MEJ5947008.1"/>
    <property type="molecule type" value="Genomic_DNA"/>
</dbReference>
<accession>A0ABU8RPP0</accession>
<organism evidence="2 3">
    <name type="scientific">Pseudokineococcus basanitobsidens</name>
    <dbReference type="NCBI Taxonomy" id="1926649"/>
    <lineage>
        <taxon>Bacteria</taxon>
        <taxon>Bacillati</taxon>
        <taxon>Actinomycetota</taxon>
        <taxon>Actinomycetes</taxon>
        <taxon>Kineosporiales</taxon>
        <taxon>Kineosporiaceae</taxon>
        <taxon>Pseudokineococcus</taxon>
    </lineage>
</organism>
<evidence type="ECO:0000313" key="3">
    <source>
        <dbReference type="Proteomes" id="UP001387100"/>
    </source>
</evidence>